<sequence length="39" mass="4518">MQNTPENAYEAGYKWFTESRAINDNSMIIPSSIENFKGY</sequence>
<dbReference type="EMBL" id="MN739080">
    <property type="protein sequence ID" value="QHS87316.1"/>
    <property type="molecule type" value="Genomic_DNA"/>
</dbReference>
<name>A0A6C0B5E9_9ZZZZ</name>
<protein>
    <submittedName>
        <fullName evidence="1">Uncharacterized protein</fullName>
    </submittedName>
</protein>
<reference evidence="1" key="1">
    <citation type="journal article" date="2020" name="Nature">
        <title>Giant virus diversity and host interactions through global metagenomics.</title>
        <authorList>
            <person name="Schulz F."/>
            <person name="Roux S."/>
            <person name="Paez-Espino D."/>
            <person name="Jungbluth S."/>
            <person name="Walsh D.A."/>
            <person name="Denef V.J."/>
            <person name="McMahon K.D."/>
            <person name="Konstantinidis K.T."/>
            <person name="Eloe-Fadrosh E.A."/>
            <person name="Kyrpides N.C."/>
            <person name="Woyke T."/>
        </authorList>
    </citation>
    <scope>NUCLEOTIDE SEQUENCE</scope>
    <source>
        <strain evidence="1">GVMAG-M-3300010157-4</strain>
    </source>
</reference>
<organism evidence="1">
    <name type="scientific">viral metagenome</name>
    <dbReference type="NCBI Taxonomy" id="1070528"/>
    <lineage>
        <taxon>unclassified sequences</taxon>
        <taxon>metagenomes</taxon>
        <taxon>organismal metagenomes</taxon>
    </lineage>
</organism>
<evidence type="ECO:0000313" key="1">
    <source>
        <dbReference type="EMBL" id="QHS87316.1"/>
    </source>
</evidence>
<proteinExistence type="predicted"/>
<accession>A0A6C0B5E9</accession>
<dbReference type="AlphaFoldDB" id="A0A6C0B5E9"/>